<dbReference type="EMBL" id="JAUEII010000018">
    <property type="protein sequence ID" value="MDN0049591.1"/>
    <property type="molecule type" value="Genomic_DNA"/>
</dbReference>
<name>A0ABT7X684_9BACE</name>
<evidence type="ECO:0000256" key="1">
    <source>
        <dbReference type="SAM" id="SignalP"/>
    </source>
</evidence>
<sequence length="276" mass="32290">MKRHIILKLSMAFLCMPFLTACEKELKPYSDNDAWLNFRYIDWDTREELMQDDSYYSFAMRSASLGIDLQQDTVWLEVETMGFLSDHDRTVELQQDTIKAEELEENGEAEAIPGVHFVPFDDPTLLTQSYVPAGATRTKVPIVLLRDPSLDEKNVALRVTFKDNGIFKPGYPAYNTHTIHISSRLTKPSQWDMYYWDYNFVKYSETIHELMIQWTGEPWDDDYIKQLAEGDPTYLSYLRSYFQEKLDELNAERQAQGEDILREPNGDPVKFEPMSF</sequence>
<proteinExistence type="predicted"/>
<organism evidence="2 3">
    <name type="scientific">Bacteroides gallinaceum</name>
    <dbReference type="NCBI Taxonomy" id="1462571"/>
    <lineage>
        <taxon>Bacteria</taxon>
        <taxon>Pseudomonadati</taxon>
        <taxon>Bacteroidota</taxon>
        <taxon>Bacteroidia</taxon>
        <taxon>Bacteroidales</taxon>
        <taxon>Bacteroidaceae</taxon>
        <taxon>Bacteroides</taxon>
    </lineage>
</organism>
<feature type="chain" id="PRO_5046509112" evidence="1">
    <location>
        <begin position="22"/>
        <end position="276"/>
    </location>
</feature>
<keyword evidence="3" id="KW-1185">Reference proteome</keyword>
<dbReference type="Pfam" id="PF16132">
    <property type="entry name" value="DUF4843"/>
    <property type="match status" value="1"/>
</dbReference>
<dbReference type="PROSITE" id="PS51257">
    <property type="entry name" value="PROKAR_LIPOPROTEIN"/>
    <property type="match status" value="1"/>
</dbReference>
<keyword evidence="1" id="KW-0732">Signal</keyword>
<accession>A0ABT7X684</accession>
<protein>
    <submittedName>
        <fullName evidence="2">DUF4843 domain-containing protein</fullName>
    </submittedName>
</protein>
<reference evidence="2" key="1">
    <citation type="submission" date="2023-06" db="EMBL/GenBank/DDBJ databases">
        <authorList>
            <person name="Zeman M."/>
            <person name="Kubasova T."/>
            <person name="Jahodarova E."/>
            <person name="Nykrynova M."/>
            <person name="Rychlik I."/>
        </authorList>
    </citation>
    <scope>NUCLEOTIDE SEQUENCE</scope>
    <source>
        <strain evidence="2">84_SSukc20</strain>
    </source>
</reference>
<comment type="caution">
    <text evidence="2">The sequence shown here is derived from an EMBL/GenBank/DDBJ whole genome shotgun (WGS) entry which is preliminary data.</text>
</comment>
<dbReference type="RefSeq" id="WP_022038828.1">
    <property type="nucleotide sequence ID" value="NZ_JACJJF010000020.1"/>
</dbReference>
<evidence type="ECO:0000313" key="2">
    <source>
        <dbReference type="EMBL" id="MDN0049591.1"/>
    </source>
</evidence>
<gene>
    <name evidence="2" type="ORF">QVO10_09375</name>
</gene>
<feature type="signal peptide" evidence="1">
    <location>
        <begin position="1"/>
        <end position="21"/>
    </location>
</feature>
<dbReference type="Proteomes" id="UP001167871">
    <property type="component" value="Unassembled WGS sequence"/>
</dbReference>
<evidence type="ECO:0000313" key="3">
    <source>
        <dbReference type="Proteomes" id="UP001167871"/>
    </source>
</evidence>
<dbReference type="InterPro" id="IPR032299">
    <property type="entry name" value="DUF4843"/>
</dbReference>
<reference evidence="2" key="2">
    <citation type="submission" date="2024-05" db="EMBL/GenBank/DDBJ databases">
        <title>Identification and characterization of horizontal gene transfer across gut microbiota members of farm animals based on homology search.</title>
        <authorList>
            <person name="Schwarzerova J."/>
            <person name="Nykrynova M."/>
            <person name="Jureckova K."/>
            <person name="Cejkova D."/>
            <person name="Rychlik I."/>
        </authorList>
    </citation>
    <scope>NUCLEOTIDE SEQUENCE</scope>
    <source>
        <strain evidence="2">84_SSukc20</strain>
    </source>
</reference>